<dbReference type="EMBL" id="NBSH01000009">
    <property type="protein sequence ID" value="ORX35877.1"/>
    <property type="molecule type" value="Genomic_DNA"/>
</dbReference>
<proteinExistence type="inferred from homology"/>
<dbReference type="InterPro" id="IPR000383">
    <property type="entry name" value="Xaa-Pro-like_dom"/>
</dbReference>
<dbReference type="OrthoDB" id="2498029at2759"/>
<feature type="domain" description="Xaa-Pro dipeptidyl-peptidase-like" evidence="2">
    <location>
        <begin position="29"/>
        <end position="160"/>
    </location>
</feature>
<dbReference type="Gene3D" id="3.40.50.1820">
    <property type="entry name" value="alpha/beta hydrolase"/>
    <property type="match status" value="1"/>
</dbReference>
<dbReference type="Gene3D" id="1.10.10.800">
    <property type="match status" value="1"/>
</dbReference>
<dbReference type="InterPro" id="IPR051411">
    <property type="entry name" value="Polyketide_trans_af380"/>
</dbReference>
<organism evidence="3 4">
    <name type="scientific">Kockovaella imperatae</name>
    <dbReference type="NCBI Taxonomy" id="4999"/>
    <lineage>
        <taxon>Eukaryota</taxon>
        <taxon>Fungi</taxon>
        <taxon>Dikarya</taxon>
        <taxon>Basidiomycota</taxon>
        <taxon>Agaricomycotina</taxon>
        <taxon>Tremellomycetes</taxon>
        <taxon>Tremellales</taxon>
        <taxon>Cuniculitremaceae</taxon>
        <taxon>Kockovaella</taxon>
    </lineage>
</organism>
<dbReference type="STRING" id="4999.A0A1Y1UEC2"/>
<evidence type="ECO:0000313" key="3">
    <source>
        <dbReference type="EMBL" id="ORX35877.1"/>
    </source>
</evidence>
<evidence type="ECO:0000256" key="1">
    <source>
        <dbReference type="ARBA" id="ARBA00029464"/>
    </source>
</evidence>
<dbReference type="InterPro" id="IPR029058">
    <property type="entry name" value="AB_hydrolase_fold"/>
</dbReference>
<evidence type="ECO:0000259" key="2">
    <source>
        <dbReference type="Pfam" id="PF02129"/>
    </source>
</evidence>
<dbReference type="InParanoid" id="A0A1Y1UEC2"/>
<dbReference type="Pfam" id="PF02129">
    <property type="entry name" value="Peptidase_S15"/>
    <property type="match status" value="1"/>
</dbReference>
<protein>
    <submittedName>
        <fullName evidence="3">Alpha/Beta hydrolase protein</fullName>
    </submittedName>
</protein>
<dbReference type="PANTHER" id="PTHR47751:SF1">
    <property type="entry name" value="SUPERFAMILY HYDROLASE, PUTATIVE (AFU_ORTHOLOGUE AFUA_2G16580)-RELATED"/>
    <property type="match status" value="1"/>
</dbReference>
<accession>A0A1Y1UEC2</accession>
<dbReference type="GO" id="GO:0016787">
    <property type="term" value="F:hydrolase activity"/>
    <property type="evidence" value="ECO:0007669"/>
    <property type="project" value="UniProtKB-KW"/>
</dbReference>
<dbReference type="GeneID" id="33558011"/>
<name>A0A1Y1UEC2_9TREE</name>
<keyword evidence="3" id="KW-0378">Hydrolase</keyword>
<comment type="caution">
    <text evidence="3">The sequence shown here is derived from an EMBL/GenBank/DDBJ whole genome shotgun (WGS) entry which is preliminary data.</text>
</comment>
<dbReference type="SUPFAM" id="SSF53474">
    <property type="entry name" value="alpha/beta-Hydrolases"/>
    <property type="match status" value="1"/>
</dbReference>
<keyword evidence="4" id="KW-1185">Reference proteome</keyword>
<reference evidence="3 4" key="1">
    <citation type="submission" date="2017-03" db="EMBL/GenBank/DDBJ databases">
        <title>Widespread Adenine N6-methylation of Active Genes in Fungi.</title>
        <authorList>
            <consortium name="DOE Joint Genome Institute"/>
            <person name="Mondo S.J."/>
            <person name="Dannebaum R.O."/>
            <person name="Kuo R.C."/>
            <person name="Louie K.B."/>
            <person name="Bewick A.J."/>
            <person name="Labutti K."/>
            <person name="Haridas S."/>
            <person name="Kuo A."/>
            <person name="Salamov A."/>
            <person name="Ahrendt S.R."/>
            <person name="Lau R."/>
            <person name="Bowen B.P."/>
            <person name="Lipzen A."/>
            <person name="Sullivan W."/>
            <person name="Andreopoulos W.B."/>
            <person name="Clum A."/>
            <person name="Lindquist E."/>
            <person name="Daum C."/>
            <person name="Northen T.R."/>
            <person name="Ramamoorthy G."/>
            <person name="Schmitz R.J."/>
            <person name="Gryganskyi A."/>
            <person name="Culley D."/>
            <person name="Magnuson J."/>
            <person name="James T.Y."/>
            <person name="O'Malley M.A."/>
            <person name="Stajich J.E."/>
            <person name="Spatafora J.W."/>
            <person name="Visel A."/>
            <person name="Grigoriev I.V."/>
        </authorList>
    </citation>
    <scope>NUCLEOTIDE SEQUENCE [LARGE SCALE GENOMIC DNA]</scope>
    <source>
        <strain evidence="3 4">NRRL Y-17943</strain>
    </source>
</reference>
<dbReference type="Proteomes" id="UP000193218">
    <property type="component" value="Unassembled WGS sequence"/>
</dbReference>
<gene>
    <name evidence="3" type="ORF">BD324DRAFT_629362</name>
</gene>
<evidence type="ECO:0000313" key="4">
    <source>
        <dbReference type="Proteomes" id="UP000193218"/>
    </source>
</evidence>
<sequence length="310" mass="33908">MVAKEERISFKNGPNRLVGILRSPESGSVSVKLPALIMVTPGSSVKEQIGSNYARAMVEHGFVTLTFDPCHQGESEGFPRDLENPAVRIEDVVCAVDYLSTVSTVDEEKIGLIGICAGGGYAVGAAKIDHRVKALGAVVPVNIGRAFRQAQSNPGAMLATLEAVGKQRNVEMQGGEQVRVPWIPGSVEEAEKQGVDIDTMDAVKYYRTPQGQHPKSTGKLLMTSNAFLLGFDAFNLVEELLTQPVQVIVGGRLGLTFSYADGKTLWEKCQKKEEFVVIKDAGHYELYDKREYVDQAIEYLVAFFKKHLSE</sequence>
<dbReference type="PANTHER" id="PTHR47751">
    <property type="entry name" value="SUPERFAMILY HYDROLASE, PUTATIVE (AFU_ORTHOLOGUE AFUA_2G16580)-RELATED"/>
    <property type="match status" value="1"/>
</dbReference>
<dbReference type="RefSeq" id="XP_021870006.1">
    <property type="nucleotide sequence ID" value="XM_022016202.1"/>
</dbReference>
<comment type="similarity">
    <text evidence="1">Belongs to the polyketide transferase af380 family.</text>
</comment>
<dbReference type="AlphaFoldDB" id="A0A1Y1UEC2"/>